<evidence type="ECO:0000313" key="1">
    <source>
        <dbReference type="EMBL" id="MEQ2253387.1"/>
    </source>
</evidence>
<keyword evidence="2" id="KW-1185">Reference proteome</keyword>
<protein>
    <submittedName>
        <fullName evidence="1">Uncharacterized protein</fullName>
    </submittedName>
</protein>
<dbReference type="EMBL" id="JAHRIQ010097619">
    <property type="protein sequence ID" value="MEQ2253387.1"/>
    <property type="molecule type" value="Genomic_DNA"/>
</dbReference>
<gene>
    <name evidence="1" type="ORF">ILYODFUR_031602</name>
</gene>
<reference evidence="1 2" key="1">
    <citation type="submission" date="2021-06" db="EMBL/GenBank/DDBJ databases">
        <authorList>
            <person name="Palmer J.M."/>
        </authorList>
    </citation>
    <scope>NUCLEOTIDE SEQUENCE [LARGE SCALE GENOMIC DNA]</scope>
    <source>
        <strain evidence="2">if_2019</strain>
        <tissue evidence="1">Muscle</tissue>
    </source>
</reference>
<dbReference type="Proteomes" id="UP001482620">
    <property type="component" value="Unassembled WGS sequence"/>
</dbReference>
<accession>A0ABV0VB49</accession>
<comment type="caution">
    <text evidence="1">The sequence shown here is derived from an EMBL/GenBank/DDBJ whole genome shotgun (WGS) entry which is preliminary data.</text>
</comment>
<organism evidence="1 2">
    <name type="scientific">Ilyodon furcidens</name>
    <name type="common">goldbreast splitfin</name>
    <dbReference type="NCBI Taxonomy" id="33524"/>
    <lineage>
        <taxon>Eukaryota</taxon>
        <taxon>Metazoa</taxon>
        <taxon>Chordata</taxon>
        <taxon>Craniata</taxon>
        <taxon>Vertebrata</taxon>
        <taxon>Euteleostomi</taxon>
        <taxon>Actinopterygii</taxon>
        <taxon>Neopterygii</taxon>
        <taxon>Teleostei</taxon>
        <taxon>Neoteleostei</taxon>
        <taxon>Acanthomorphata</taxon>
        <taxon>Ovalentaria</taxon>
        <taxon>Atherinomorphae</taxon>
        <taxon>Cyprinodontiformes</taxon>
        <taxon>Goodeidae</taxon>
        <taxon>Ilyodon</taxon>
    </lineage>
</organism>
<evidence type="ECO:0000313" key="2">
    <source>
        <dbReference type="Proteomes" id="UP001482620"/>
    </source>
</evidence>
<name>A0ABV0VB49_9TELE</name>
<sequence length="102" mass="12306">MPRWTDFSNNLLLFIKLRRIIRSFPNYLKSIILQRRLFPSEKHLRQLPIFPGVDVPADLAQGQSVKLREMTKNKMAPHLRFAMLRLIEEQDFWNNVRWTDEN</sequence>
<proteinExistence type="predicted"/>